<organism evidence="3 4">
    <name type="scientific">Candidatus Providencia siddallii</name>
    <dbReference type="NCBI Taxonomy" id="1715285"/>
    <lineage>
        <taxon>Bacteria</taxon>
        <taxon>Pseudomonadati</taxon>
        <taxon>Pseudomonadota</taxon>
        <taxon>Gammaproteobacteria</taxon>
        <taxon>Enterobacterales</taxon>
        <taxon>Morganellaceae</taxon>
        <taxon>Providencia</taxon>
    </lineage>
</organism>
<name>A0A0M6W9C2_9GAMM</name>
<dbReference type="InterPro" id="IPR000594">
    <property type="entry name" value="ThiF_NAD_FAD-bd"/>
</dbReference>
<dbReference type="GO" id="GO:0005829">
    <property type="term" value="C:cytosol"/>
    <property type="evidence" value="ECO:0007669"/>
    <property type="project" value="TreeGrafter"/>
</dbReference>
<dbReference type="STRING" id="1715285.SOFFGTOCOR_0510"/>
<dbReference type="Gene3D" id="3.40.50.720">
    <property type="entry name" value="NAD(P)-binding Rossmann-like Domain"/>
    <property type="match status" value="1"/>
</dbReference>
<dbReference type="AlphaFoldDB" id="A0A0M6W9C2"/>
<evidence type="ECO:0000313" key="4">
    <source>
        <dbReference type="Proteomes" id="UP000242301"/>
    </source>
</evidence>
<reference evidence="4" key="1">
    <citation type="submission" date="2015-05" db="EMBL/GenBank/DDBJ databases">
        <authorList>
            <person name="Manzano-Marin A."/>
        </authorList>
    </citation>
    <scope>NUCLEOTIDE SEQUENCE [LARGE SCALE GENOMIC DNA]</scope>
    <source>
        <strain evidence="4">officinalis</strain>
    </source>
</reference>
<keyword evidence="4" id="KW-1185">Reference proteome</keyword>
<dbReference type="GO" id="GO:0008641">
    <property type="term" value="F:ubiquitin-like modifier activating enzyme activity"/>
    <property type="evidence" value="ECO:0007669"/>
    <property type="project" value="InterPro"/>
</dbReference>
<keyword evidence="3" id="KW-0548">Nucleotidyltransferase</keyword>
<evidence type="ECO:0000256" key="1">
    <source>
        <dbReference type="ARBA" id="ARBA00009919"/>
    </source>
</evidence>
<gene>
    <name evidence="3" type="primary">thiF</name>
    <name evidence="3" type="ORF">SOFFGTOCOR_0510</name>
</gene>
<dbReference type="NCBIfam" id="NF004281">
    <property type="entry name" value="PRK05690.1"/>
    <property type="match status" value="1"/>
</dbReference>
<dbReference type="Proteomes" id="UP000242301">
    <property type="component" value="Unassembled WGS sequence"/>
</dbReference>
<evidence type="ECO:0000313" key="3">
    <source>
        <dbReference type="EMBL" id="CRK85917.1"/>
    </source>
</evidence>
<dbReference type="InterPro" id="IPR035985">
    <property type="entry name" value="Ubiquitin-activating_enz"/>
</dbReference>
<dbReference type="GO" id="GO:0016779">
    <property type="term" value="F:nucleotidyltransferase activity"/>
    <property type="evidence" value="ECO:0007669"/>
    <property type="project" value="UniProtKB-KW"/>
</dbReference>
<proteinExistence type="inferred from homology"/>
<feature type="domain" description="THIF-type NAD/FAD binding fold" evidence="2">
    <location>
        <begin position="10"/>
        <end position="237"/>
    </location>
</feature>
<dbReference type="PANTHER" id="PTHR10953">
    <property type="entry name" value="UBIQUITIN-ACTIVATING ENZYME E1"/>
    <property type="match status" value="1"/>
</dbReference>
<dbReference type="GO" id="GO:0008146">
    <property type="term" value="F:sulfotransferase activity"/>
    <property type="evidence" value="ECO:0007669"/>
    <property type="project" value="TreeGrafter"/>
</dbReference>
<dbReference type="EMBL" id="CVRF01000003">
    <property type="protein sequence ID" value="CRK85917.1"/>
    <property type="molecule type" value="Genomic_DNA"/>
</dbReference>
<comment type="similarity">
    <text evidence="1">Belongs to the HesA/MoeB/ThiF family.</text>
</comment>
<dbReference type="SUPFAM" id="SSF69572">
    <property type="entry name" value="Activating enzymes of the ubiquitin-like proteins"/>
    <property type="match status" value="1"/>
</dbReference>
<dbReference type="EC" id="2.7.7.73" evidence="3"/>
<sequence length="249" mass="27285">MLTDQEFIRYSRQLLLVEFSNEGQEKLKNSNVLIVGLGGLGSPVSLYLAAAGVGNLLLADYDNLNLSNLQRQILYDTNDISQSKAYLAAKKIKKINPLIKTSVLEKKLYLKSLLSIIKQVDLVIDCSDNIVTRHDINAACVATKTTLISGSAVGFLGQLIVFEPPFCFGCYACLYPDKKNIELSCHDIGVLGPIVGVIGSLQALEAIKILIGYHSSLNGKICLFDGIKQQWNILQLSVSFQCLVCQEKT</sequence>
<dbReference type="GO" id="GO:0004792">
    <property type="term" value="F:thiosulfate-cyanide sulfurtransferase activity"/>
    <property type="evidence" value="ECO:0007669"/>
    <property type="project" value="TreeGrafter"/>
</dbReference>
<dbReference type="CDD" id="cd00757">
    <property type="entry name" value="ThiF_MoeB_HesA_family"/>
    <property type="match status" value="1"/>
</dbReference>
<keyword evidence="3" id="KW-0808">Transferase</keyword>
<dbReference type="InterPro" id="IPR045886">
    <property type="entry name" value="ThiF/MoeB/HesA"/>
</dbReference>
<evidence type="ECO:0000259" key="2">
    <source>
        <dbReference type="Pfam" id="PF00899"/>
    </source>
</evidence>
<dbReference type="FunFam" id="3.40.50.720:FF:000080">
    <property type="entry name" value="Thiazole biosynthesis adenylyltransferase ThiF"/>
    <property type="match status" value="1"/>
</dbReference>
<accession>A0A0M6W9C2</accession>
<protein>
    <submittedName>
        <fullName evidence="3">Sulfur carrier protein ThiS adenylyltransferase</fullName>
        <ecNumber evidence="3">2.7.7.73</ecNumber>
    </submittedName>
</protein>
<dbReference type="PANTHER" id="PTHR10953:SF240">
    <property type="entry name" value="SULFUR CARRIER PROTEIN THIS ADENYLYLTRANSFERASE"/>
    <property type="match status" value="1"/>
</dbReference>
<dbReference type="Pfam" id="PF00899">
    <property type="entry name" value="ThiF"/>
    <property type="match status" value="1"/>
</dbReference>